<accession>A0A448NTM9</accession>
<dbReference type="KEGG" id="cant:NCTC13489_02284"/>
<protein>
    <recommendedName>
        <fullName evidence="1">WCX domain-containing protein</fullName>
    </recommendedName>
</protein>
<evidence type="ECO:0000313" key="2">
    <source>
        <dbReference type="EMBL" id="KEY18140.1"/>
    </source>
</evidence>
<sequence>MSEKSKRLMMIYSRLKSGPVTIEMLSAWANKNGVQISPRTFYRDLEDLENSLMLSDQKLVVTVGEKNRKSWKIEYINDEEPLTEFDINSYILFQHFLPLAVTSSRKDSIEKMRRLFYQKHSKSHFEHFVDVAKQQITSSHFFEGSDFTDHPQILDDCIWSVQNKRIMELQSVNYDYTSISSHIVFPQMFLPIQILYHRGVVHISGFLENNDQLLIFGLEQIEKYKLTNDPFDNNDLLQKLETELLSRFGITQNINHEVYDIELEFTKRTGNFVHNLFWHESQAFKQLENGNFVMTLNCGINRELVGWIFQWMSNVKVLKPDLLHNLVFEKYREMVQYYEDDSALISNNSFRPCHVVDNL</sequence>
<evidence type="ECO:0000313" key="4">
    <source>
        <dbReference type="Proteomes" id="UP000028349"/>
    </source>
</evidence>
<dbReference type="InterPro" id="IPR057727">
    <property type="entry name" value="WCX_dom"/>
</dbReference>
<evidence type="ECO:0000313" key="5">
    <source>
        <dbReference type="Proteomes" id="UP000270036"/>
    </source>
</evidence>
<reference evidence="2 4" key="1">
    <citation type="submission" date="2014-07" db="EMBL/GenBank/DDBJ databases">
        <authorList>
            <person name="Pisani N.G."/>
            <person name="Newman J.D."/>
        </authorList>
    </citation>
    <scope>NUCLEOTIDE SEQUENCE [LARGE SCALE GENOMIC DNA]</scope>
    <source>
        <strain evidence="2 4">LMG 24720</strain>
    </source>
</reference>
<keyword evidence="4" id="KW-1185">Reference proteome</keyword>
<dbReference type="Proteomes" id="UP000270036">
    <property type="component" value="Chromosome"/>
</dbReference>
<dbReference type="Pfam" id="PF25583">
    <property type="entry name" value="WCX"/>
    <property type="match status" value="1"/>
</dbReference>
<feature type="domain" description="WCX" evidence="1">
    <location>
        <begin position="258"/>
        <end position="335"/>
    </location>
</feature>
<dbReference type="AlphaFoldDB" id="A0A448NTM9"/>
<dbReference type="RefSeq" id="WP_034718255.1">
    <property type="nucleotide sequence ID" value="NZ_FOIX01000001.1"/>
</dbReference>
<organism evidence="3 5">
    <name type="scientific">Kaistella antarctica</name>
    <dbReference type="NCBI Taxonomy" id="266748"/>
    <lineage>
        <taxon>Bacteria</taxon>
        <taxon>Pseudomonadati</taxon>
        <taxon>Bacteroidota</taxon>
        <taxon>Flavobacteriia</taxon>
        <taxon>Flavobacteriales</taxon>
        <taxon>Weeksellaceae</taxon>
        <taxon>Chryseobacterium group</taxon>
        <taxon>Kaistella</taxon>
    </lineage>
</organism>
<evidence type="ECO:0000259" key="1">
    <source>
        <dbReference type="Pfam" id="PF25583"/>
    </source>
</evidence>
<gene>
    <name evidence="2" type="ORF">HY04_06360</name>
    <name evidence="3" type="ORF">NCTC13489_02284</name>
</gene>
<dbReference type="Proteomes" id="UP000028349">
    <property type="component" value="Unassembled WGS sequence"/>
</dbReference>
<dbReference type="OrthoDB" id="1245387at2"/>
<dbReference type="PANTHER" id="PTHR34580:SF1">
    <property type="entry name" value="PROTEIN PAFC"/>
    <property type="match status" value="1"/>
</dbReference>
<dbReference type="InterPro" id="IPR051534">
    <property type="entry name" value="CBASS_pafABC_assoc_protein"/>
</dbReference>
<proteinExistence type="predicted"/>
<dbReference type="STRING" id="266748.HY04_06360"/>
<evidence type="ECO:0000313" key="3">
    <source>
        <dbReference type="EMBL" id="VEI00732.1"/>
    </source>
</evidence>
<dbReference type="EMBL" id="LR134441">
    <property type="protein sequence ID" value="VEI00732.1"/>
    <property type="molecule type" value="Genomic_DNA"/>
</dbReference>
<dbReference type="PANTHER" id="PTHR34580">
    <property type="match status" value="1"/>
</dbReference>
<dbReference type="EMBL" id="JPEP01000002">
    <property type="protein sequence ID" value="KEY18140.1"/>
    <property type="molecule type" value="Genomic_DNA"/>
</dbReference>
<reference evidence="3 5" key="2">
    <citation type="submission" date="2018-12" db="EMBL/GenBank/DDBJ databases">
        <authorList>
            <consortium name="Pathogen Informatics"/>
        </authorList>
    </citation>
    <scope>NUCLEOTIDE SEQUENCE [LARGE SCALE GENOMIC DNA]</scope>
    <source>
        <strain evidence="3 5">NCTC13489</strain>
    </source>
</reference>
<name>A0A448NTM9_9FLAO</name>